<name>A0A194QJK5_PAPXU</name>
<dbReference type="InterPro" id="IPR005055">
    <property type="entry name" value="A10/PebIII"/>
</dbReference>
<protein>
    <submittedName>
        <fullName evidence="2">Ejaculatory bulb-specific protein 3</fullName>
    </submittedName>
</protein>
<dbReference type="Gene3D" id="1.10.2080.10">
    <property type="entry name" value="Insect odorant-binding protein A10/Ejaculatory bulb-specific protein 3"/>
    <property type="match status" value="1"/>
</dbReference>
<dbReference type="AlphaFoldDB" id="A0A194QJK5"/>
<dbReference type="PANTHER" id="PTHR11257">
    <property type="entry name" value="CHEMOSENSORY PROTEIN-RELATED"/>
    <property type="match status" value="1"/>
</dbReference>
<keyword evidence="3" id="KW-1185">Reference proteome</keyword>
<dbReference type="InterPro" id="IPR036682">
    <property type="entry name" value="OS_D_A10/PebIII_sf"/>
</dbReference>
<dbReference type="EMBL" id="KQ458575">
    <property type="protein sequence ID" value="KPJ05753.1"/>
    <property type="molecule type" value="Genomic_DNA"/>
</dbReference>
<dbReference type="PANTHER" id="PTHR11257:SF12">
    <property type="entry name" value="EJACULATORY BULB-SPECIFIC PROTEIN 3-RELATED"/>
    <property type="match status" value="1"/>
</dbReference>
<evidence type="ECO:0000313" key="3">
    <source>
        <dbReference type="Proteomes" id="UP000053268"/>
    </source>
</evidence>
<feature type="signal peptide" evidence="1">
    <location>
        <begin position="1"/>
        <end position="23"/>
    </location>
</feature>
<reference evidence="2 3" key="1">
    <citation type="journal article" date="2015" name="Nat. Commun.">
        <title>Outbred genome sequencing and CRISPR/Cas9 gene editing in butterflies.</title>
        <authorList>
            <person name="Li X."/>
            <person name="Fan D."/>
            <person name="Zhang W."/>
            <person name="Liu G."/>
            <person name="Zhang L."/>
            <person name="Zhao L."/>
            <person name="Fang X."/>
            <person name="Chen L."/>
            <person name="Dong Y."/>
            <person name="Chen Y."/>
            <person name="Ding Y."/>
            <person name="Zhao R."/>
            <person name="Feng M."/>
            <person name="Zhu Y."/>
            <person name="Feng Y."/>
            <person name="Jiang X."/>
            <person name="Zhu D."/>
            <person name="Xiang H."/>
            <person name="Feng X."/>
            <person name="Li S."/>
            <person name="Wang J."/>
            <person name="Zhang G."/>
            <person name="Kronforst M.R."/>
            <person name="Wang W."/>
        </authorList>
    </citation>
    <scope>NUCLEOTIDE SEQUENCE [LARGE SCALE GENOMIC DNA]</scope>
    <source>
        <strain evidence="2">Ya'a_city_454_Px</strain>
        <tissue evidence="2">Whole body</tissue>
    </source>
</reference>
<keyword evidence="1" id="KW-0732">Signal</keyword>
<feature type="chain" id="PRO_5008264382" evidence="1">
    <location>
        <begin position="24"/>
        <end position="133"/>
    </location>
</feature>
<proteinExistence type="predicted"/>
<accession>A0A194QJK5</accession>
<sequence length="133" mass="15102">MHSHQMKSKAALVLMCVLAAALAESYSNKYDNIDLQEIADNDRLLDAYANCLLDKGKCSPEGKELKGHMKDAIETGCEKCTDAQKKGTNFMIDHLIRKKPEIWNQLANKYDPTGKWRKVYEDRAKEHGIVIPH</sequence>
<gene>
    <name evidence="2" type="ORF">RR46_02275</name>
</gene>
<dbReference type="Proteomes" id="UP000053268">
    <property type="component" value="Unassembled WGS sequence"/>
</dbReference>
<dbReference type="Pfam" id="PF03392">
    <property type="entry name" value="OS-D"/>
    <property type="match status" value="1"/>
</dbReference>
<organism evidence="2 3">
    <name type="scientific">Papilio xuthus</name>
    <name type="common">Asian swallowtail butterfly</name>
    <dbReference type="NCBI Taxonomy" id="66420"/>
    <lineage>
        <taxon>Eukaryota</taxon>
        <taxon>Metazoa</taxon>
        <taxon>Ecdysozoa</taxon>
        <taxon>Arthropoda</taxon>
        <taxon>Hexapoda</taxon>
        <taxon>Insecta</taxon>
        <taxon>Pterygota</taxon>
        <taxon>Neoptera</taxon>
        <taxon>Endopterygota</taxon>
        <taxon>Lepidoptera</taxon>
        <taxon>Glossata</taxon>
        <taxon>Ditrysia</taxon>
        <taxon>Papilionoidea</taxon>
        <taxon>Papilionidae</taxon>
        <taxon>Papilioninae</taxon>
        <taxon>Papilio</taxon>
    </lineage>
</organism>
<evidence type="ECO:0000313" key="2">
    <source>
        <dbReference type="EMBL" id="KPJ05753.1"/>
    </source>
</evidence>
<evidence type="ECO:0000256" key="1">
    <source>
        <dbReference type="SAM" id="SignalP"/>
    </source>
</evidence>
<dbReference type="SUPFAM" id="SSF100910">
    <property type="entry name" value="Chemosensory protein Csp2"/>
    <property type="match status" value="1"/>
</dbReference>